<protein>
    <submittedName>
        <fullName evidence="3">Uncharacterized protein</fullName>
    </submittedName>
</protein>
<dbReference type="KEGG" id="ghi:107929141"/>
<dbReference type="PANTHER" id="PTHR36080">
    <property type="entry name" value="DBJ|BAA96220.1"/>
    <property type="match status" value="1"/>
</dbReference>
<proteinExistence type="predicted"/>
<dbReference type="AlphaFoldDB" id="A0A1U8LN07"/>
<reference evidence="2" key="1">
    <citation type="journal article" date="2020" name="Nat. Genet.">
        <title>Genomic diversifications of five Gossypium allopolyploid species and their impact on cotton improvement.</title>
        <authorList>
            <person name="Chen Z.J."/>
            <person name="Sreedasyam A."/>
            <person name="Ando A."/>
            <person name="Song Q."/>
            <person name="De Santiago L.M."/>
            <person name="Hulse-Kemp A.M."/>
            <person name="Ding M."/>
            <person name="Ye W."/>
            <person name="Kirkbride R.C."/>
            <person name="Jenkins J."/>
            <person name="Plott C."/>
            <person name="Lovell J."/>
            <person name="Lin Y.M."/>
            <person name="Vaughn R."/>
            <person name="Liu B."/>
            <person name="Simpson S."/>
            <person name="Scheffler B.E."/>
            <person name="Wen L."/>
            <person name="Saski C.A."/>
            <person name="Grover C.E."/>
            <person name="Hu G."/>
            <person name="Conover J.L."/>
            <person name="Carlson J.W."/>
            <person name="Shu S."/>
            <person name="Boston L.B."/>
            <person name="Williams M."/>
            <person name="Peterson D.G."/>
            <person name="McGee K."/>
            <person name="Jones D.C."/>
            <person name="Wendel J.F."/>
            <person name="Stelly D.M."/>
            <person name="Grimwood J."/>
            <person name="Schmutz J."/>
        </authorList>
    </citation>
    <scope>NUCLEOTIDE SEQUENCE [LARGE SCALE GENOMIC DNA]</scope>
    <source>
        <strain evidence="2">cv. TM-1</strain>
    </source>
</reference>
<organism evidence="2 3">
    <name type="scientific">Gossypium hirsutum</name>
    <name type="common">Upland cotton</name>
    <name type="synonym">Gossypium mexicanum</name>
    <dbReference type="NCBI Taxonomy" id="3635"/>
    <lineage>
        <taxon>Eukaryota</taxon>
        <taxon>Viridiplantae</taxon>
        <taxon>Streptophyta</taxon>
        <taxon>Embryophyta</taxon>
        <taxon>Tracheophyta</taxon>
        <taxon>Spermatophyta</taxon>
        <taxon>Magnoliopsida</taxon>
        <taxon>eudicotyledons</taxon>
        <taxon>Gunneridae</taxon>
        <taxon>Pentapetalae</taxon>
        <taxon>rosids</taxon>
        <taxon>malvids</taxon>
        <taxon>Malvales</taxon>
        <taxon>Malvaceae</taxon>
        <taxon>Malvoideae</taxon>
        <taxon>Gossypium</taxon>
    </lineage>
</organism>
<evidence type="ECO:0000313" key="3">
    <source>
        <dbReference type="RefSeq" id="XP_016715991.2"/>
    </source>
</evidence>
<gene>
    <name evidence="3" type="primary">LOC107929141</name>
</gene>
<evidence type="ECO:0000256" key="1">
    <source>
        <dbReference type="SAM" id="Coils"/>
    </source>
</evidence>
<dbReference type="SMR" id="A0A1U8LN07"/>
<keyword evidence="2" id="KW-1185">Reference proteome</keyword>
<feature type="coiled-coil region" evidence="1">
    <location>
        <begin position="92"/>
        <end position="154"/>
    </location>
</feature>
<sequence length="197" mass="22261">MRHFFQLVHSNGYQKAKTPWKGFFKLLLHIFITIAGSEIMEQEVKGKGSEERWTGAIANLTEMASNLDSLQKLLLKKAVFVDEDTFAKASLTSEQARTIKVLEQRVETLEREVDAAITAAASARSEKRQAEAAQKAAELRAQEVTKELENTTKVFELHMEELRAKQEEISKRDKEIKLLEAIIQTLGGKDSRSSNLE</sequence>
<dbReference type="PANTHER" id="PTHR36080:SF1">
    <property type="entry name" value="DBJ|BAA96220.1"/>
    <property type="match status" value="1"/>
</dbReference>
<dbReference type="PaxDb" id="3635-A0A1U8LN07"/>
<evidence type="ECO:0000313" key="2">
    <source>
        <dbReference type="Proteomes" id="UP000818029"/>
    </source>
</evidence>
<name>A0A1U8LN07_GOSHI</name>
<dbReference type="OMA" id="GNERWDS"/>
<dbReference type="GeneID" id="107929141"/>
<accession>A0A1U8LN07</accession>
<dbReference type="Proteomes" id="UP000818029">
    <property type="component" value="Chromosome D12"/>
</dbReference>
<dbReference type="STRING" id="3635.A0A1U8LN07"/>
<keyword evidence="1" id="KW-0175">Coiled coil</keyword>
<reference evidence="3" key="2">
    <citation type="submission" date="2025-08" db="UniProtKB">
        <authorList>
            <consortium name="RefSeq"/>
        </authorList>
    </citation>
    <scope>IDENTIFICATION</scope>
</reference>
<dbReference type="RefSeq" id="XP_016715991.2">
    <property type="nucleotide sequence ID" value="XM_016860502.2"/>
</dbReference>